<name>A0ABD0M7V0_9CAEN</name>
<dbReference type="EMBL" id="JACVVK020000004">
    <property type="protein sequence ID" value="KAK7507489.1"/>
    <property type="molecule type" value="Genomic_DNA"/>
</dbReference>
<keyword evidence="2" id="KW-1185">Reference proteome</keyword>
<dbReference type="AlphaFoldDB" id="A0ABD0M7V0"/>
<comment type="caution">
    <text evidence="1">The sequence shown here is derived from an EMBL/GenBank/DDBJ whole genome shotgun (WGS) entry which is preliminary data.</text>
</comment>
<gene>
    <name evidence="1" type="ORF">BaRGS_00001424</name>
</gene>
<reference evidence="1 2" key="1">
    <citation type="journal article" date="2023" name="Sci. Data">
        <title>Genome assembly of the Korean intertidal mud-creeper Batillaria attramentaria.</title>
        <authorList>
            <person name="Patra A.K."/>
            <person name="Ho P.T."/>
            <person name="Jun S."/>
            <person name="Lee S.J."/>
            <person name="Kim Y."/>
            <person name="Won Y.J."/>
        </authorList>
    </citation>
    <scope>NUCLEOTIDE SEQUENCE [LARGE SCALE GENOMIC DNA]</scope>
    <source>
        <strain evidence="1">Wonlab-2016</strain>
    </source>
</reference>
<sequence length="92" mass="10077">MHIRGPRETHKQALTKQLGLSGALMPSLASPRLQLAVRLAALHPTSALSEGGRLGCTSVPFRPQWNRSPTLKYCYLVCVLQTDQQLPTEIGI</sequence>
<evidence type="ECO:0000313" key="1">
    <source>
        <dbReference type="EMBL" id="KAK7507489.1"/>
    </source>
</evidence>
<protein>
    <submittedName>
        <fullName evidence="1">Uncharacterized protein</fullName>
    </submittedName>
</protein>
<proteinExistence type="predicted"/>
<dbReference type="Proteomes" id="UP001519460">
    <property type="component" value="Unassembled WGS sequence"/>
</dbReference>
<organism evidence="1 2">
    <name type="scientific">Batillaria attramentaria</name>
    <dbReference type="NCBI Taxonomy" id="370345"/>
    <lineage>
        <taxon>Eukaryota</taxon>
        <taxon>Metazoa</taxon>
        <taxon>Spiralia</taxon>
        <taxon>Lophotrochozoa</taxon>
        <taxon>Mollusca</taxon>
        <taxon>Gastropoda</taxon>
        <taxon>Caenogastropoda</taxon>
        <taxon>Sorbeoconcha</taxon>
        <taxon>Cerithioidea</taxon>
        <taxon>Batillariidae</taxon>
        <taxon>Batillaria</taxon>
    </lineage>
</organism>
<evidence type="ECO:0000313" key="2">
    <source>
        <dbReference type="Proteomes" id="UP001519460"/>
    </source>
</evidence>
<accession>A0ABD0M7V0</accession>